<comment type="function">
    <text evidence="16">Promotes mitochondrial protein synthesis. May act as a fidelity factor of the translation reaction, by catalyzing a one-codon backward translocation of tRNAs on improperly translocated ribosomes. Binds to mitochondrial ribosomes in a GTP-dependent manner.</text>
</comment>
<dbReference type="Gene3D" id="2.40.30.10">
    <property type="entry name" value="Translation factors"/>
    <property type="match status" value="1"/>
</dbReference>
<feature type="domain" description="Lon proteolytic" evidence="20">
    <location>
        <begin position="2001"/>
        <end position="2235"/>
    </location>
</feature>
<accession>A0A0V0QH46</accession>
<dbReference type="InterPro" id="IPR041525">
    <property type="entry name" value="N/Namide_PRibTrfase"/>
</dbReference>
<evidence type="ECO:0000256" key="12">
    <source>
        <dbReference type="ARBA" id="ARBA00023128"/>
    </source>
</evidence>
<dbReference type="Gene3D" id="3.40.50.300">
    <property type="entry name" value="P-loop containing nucleotide triphosphate hydrolases"/>
    <property type="match status" value="2"/>
</dbReference>
<evidence type="ECO:0000313" key="22">
    <source>
        <dbReference type="Proteomes" id="UP000054937"/>
    </source>
</evidence>
<evidence type="ECO:0000256" key="16">
    <source>
        <dbReference type="HAMAP-Rule" id="MF_03137"/>
    </source>
</evidence>
<feature type="region of interest" description="Disordered" evidence="18">
    <location>
        <begin position="1941"/>
        <end position="1961"/>
    </location>
</feature>
<dbReference type="InterPro" id="IPR040727">
    <property type="entry name" value="NAPRTase_N"/>
</dbReference>
<evidence type="ECO:0000256" key="8">
    <source>
        <dbReference type="ARBA" id="ARBA00022801"/>
    </source>
</evidence>
<dbReference type="HAMAP" id="MF_00071">
    <property type="entry name" value="LepA"/>
    <property type="match status" value="1"/>
</dbReference>
<dbReference type="GO" id="GO:0004176">
    <property type="term" value="F:ATP-dependent peptidase activity"/>
    <property type="evidence" value="ECO:0007669"/>
    <property type="project" value="UniProtKB-UniRule"/>
</dbReference>
<keyword evidence="8 16" id="KW-0378">Hydrolase</keyword>
<evidence type="ECO:0000256" key="18">
    <source>
        <dbReference type="SAM" id="MobiDB-lite"/>
    </source>
</evidence>
<dbReference type="PROSITE" id="PS51786">
    <property type="entry name" value="LON_PROTEOLYTIC"/>
    <property type="match status" value="1"/>
</dbReference>
<dbReference type="Pfam" id="PF00679">
    <property type="entry name" value="EFG_C"/>
    <property type="match status" value="1"/>
</dbReference>
<evidence type="ECO:0000256" key="9">
    <source>
        <dbReference type="ARBA" id="ARBA00022825"/>
    </source>
</evidence>
<keyword evidence="21" id="KW-0687">Ribonucleoprotein</keyword>
<dbReference type="GO" id="GO:0045727">
    <property type="term" value="P:positive regulation of translation"/>
    <property type="evidence" value="ECO:0007669"/>
    <property type="project" value="UniProtKB-UniRule"/>
</dbReference>
<dbReference type="InterPro" id="IPR036068">
    <property type="entry name" value="Nicotinate_pribotase-like_C"/>
</dbReference>
<dbReference type="InterPro" id="IPR035647">
    <property type="entry name" value="EFG_III/V"/>
</dbReference>
<dbReference type="FunFam" id="3.40.50.300:FF:000078">
    <property type="entry name" value="Elongation factor 4"/>
    <property type="match status" value="1"/>
</dbReference>
<dbReference type="EMBL" id="LDAU01000170">
    <property type="protein sequence ID" value="KRX01466.1"/>
    <property type="molecule type" value="Genomic_DNA"/>
</dbReference>
<dbReference type="InterPro" id="IPR038363">
    <property type="entry name" value="LepA_C_sf"/>
</dbReference>
<evidence type="ECO:0000313" key="21">
    <source>
        <dbReference type="EMBL" id="KRX01466.1"/>
    </source>
</evidence>
<keyword evidence="10" id="KW-0067">ATP-binding</keyword>
<dbReference type="Pfam" id="PF00009">
    <property type="entry name" value="GTP_EFTU"/>
    <property type="match status" value="1"/>
</dbReference>
<dbReference type="PANTHER" id="PTHR43512:SF7">
    <property type="entry name" value="TRANSLATION FACTOR GUF1, MITOCHONDRIAL"/>
    <property type="match status" value="1"/>
</dbReference>
<gene>
    <name evidence="21" type="ORF">PPERSA_01369</name>
</gene>
<evidence type="ECO:0000256" key="5">
    <source>
        <dbReference type="ARBA" id="ARBA00022670"/>
    </source>
</evidence>
<dbReference type="InterPro" id="IPR031157">
    <property type="entry name" value="G_TR_CS"/>
</dbReference>
<dbReference type="Gene3D" id="1.10.8.60">
    <property type="match status" value="1"/>
</dbReference>
<dbReference type="InterPro" id="IPR054594">
    <property type="entry name" value="Lon_lid"/>
</dbReference>
<dbReference type="UniPathway" id="UPA00253"/>
<dbReference type="FunFam" id="3.30.70.2570:FF:000001">
    <property type="entry name" value="Translation factor GUF1, mitochondrial"/>
    <property type="match status" value="1"/>
</dbReference>
<keyword evidence="22" id="KW-1185">Reference proteome</keyword>
<dbReference type="GO" id="GO:0097177">
    <property type="term" value="F:mitochondrial ribosome binding"/>
    <property type="evidence" value="ECO:0007669"/>
    <property type="project" value="TreeGrafter"/>
</dbReference>
<keyword evidence="13 16" id="KW-0342">GTP-binding</keyword>
<dbReference type="InterPro" id="IPR000795">
    <property type="entry name" value="T_Tr_GTP-bd_dom"/>
</dbReference>
<dbReference type="Gene3D" id="3.30.70.240">
    <property type="match status" value="1"/>
</dbReference>
<name>A0A0V0QH46_PSEPJ</name>
<organism evidence="21 22">
    <name type="scientific">Pseudocohnilembus persalinus</name>
    <name type="common">Ciliate</name>
    <dbReference type="NCBI Taxonomy" id="266149"/>
    <lineage>
        <taxon>Eukaryota</taxon>
        <taxon>Sar</taxon>
        <taxon>Alveolata</taxon>
        <taxon>Ciliophora</taxon>
        <taxon>Intramacronucleata</taxon>
        <taxon>Oligohymenophorea</taxon>
        <taxon>Scuticociliatia</taxon>
        <taxon>Philasterida</taxon>
        <taxon>Pseudocohnilembidae</taxon>
        <taxon>Pseudocohnilembus</taxon>
    </lineage>
</organism>
<dbReference type="OrthoDB" id="1074at2759"/>
<dbReference type="PRINTS" id="PR00830">
    <property type="entry name" value="ENDOLAPTASE"/>
</dbReference>
<comment type="subcellular location">
    <subcellularLocation>
        <location evidence="16">Mitochondrion inner membrane</location>
        <topology evidence="16">Peripheral membrane protein</topology>
        <orientation evidence="16">Matrix side</orientation>
    </subcellularLocation>
</comment>
<dbReference type="PROSITE" id="PS00301">
    <property type="entry name" value="G_TR_1"/>
    <property type="match status" value="1"/>
</dbReference>
<evidence type="ECO:0000256" key="2">
    <source>
        <dbReference type="ARBA" id="ARBA00005454"/>
    </source>
</evidence>
<dbReference type="Pfam" id="PF00004">
    <property type="entry name" value="AAA"/>
    <property type="match status" value="1"/>
</dbReference>
<keyword evidence="21" id="KW-0689">Ribosomal protein</keyword>
<dbReference type="FunFam" id="3.30.70.240:FF:000007">
    <property type="entry name" value="Translation factor GUF1, mitochondrial"/>
    <property type="match status" value="1"/>
</dbReference>
<dbReference type="GO" id="GO:0009435">
    <property type="term" value="P:NAD+ biosynthetic process"/>
    <property type="evidence" value="ECO:0007669"/>
    <property type="project" value="UniProtKB-UniPathway"/>
</dbReference>
<dbReference type="Gene3D" id="3.30.70.870">
    <property type="entry name" value="Elongation Factor G (Translational Gtpase), domain 3"/>
    <property type="match status" value="1"/>
</dbReference>
<feature type="binding site" evidence="16">
    <location>
        <begin position="652"/>
        <end position="656"/>
    </location>
    <ligand>
        <name>GTP</name>
        <dbReference type="ChEBI" id="CHEBI:37565"/>
    </ligand>
</feature>
<dbReference type="GO" id="GO:0005840">
    <property type="term" value="C:ribosome"/>
    <property type="evidence" value="ECO:0007669"/>
    <property type="project" value="UniProtKB-KW"/>
</dbReference>
<keyword evidence="4" id="KW-0662">Pyridine nucleotide biosynthesis</keyword>
<keyword evidence="6 16" id="KW-0547">Nucleotide-binding</keyword>
<dbReference type="InterPro" id="IPR013785">
    <property type="entry name" value="Aldolase_TIM"/>
</dbReference>
<dbReference type="CDD" id="cd03709">
    <property type="entry name" value="lepA_C"/>
    <property type="match status" value="1"/>
</dbReference>
<dbReference type="GO" id="GO:0005759">
    <property type="term" value="C:mitochondrial matrix"/>
    <property type="evidence" value="ECO:0007669"/>
    <property type="project" value="UniProtKB-UniRule"/>
</dbReference>
<dbReference type="GO" id="GO:0004516">
    <property type="term" value="F:nicotinate phosphoribosyltransferase activity"/>
    <property type="evidence" value="ECO:0007669"/>
    <property type="project" value="InterPro"/>
</dbReference>
<dbReference type="InterPro" id="IPR005225">
    <property type="entry name" value="Small_GTP-bd"/>
</dbReference>
<comment type="similarity">
    <text evidence="2">Belongs to the TRAFAC class translation factor GTPase superfamily. Classic translation factor GTPase family. LepA subfamily.</text>
</comment>
<evidence type="ECO:0000256" key="15">
    <source>
        <dbReference type="ARBA" id="ARBA00050665"/>
    </source>
</evidence>
<dbReference type="Gene3D" id="3.20.20.70">
    <property type="entry name" value="Aldolase class I"/>
    <property type="match status" value="1"/>
</dbReference>
<evidence type="ECO:0000256" key="10">
    <source>
        <dbReference type="ARBA" id="ARBA00022840"/>
    </source>
</evidence>
<evidence type="ECO:0000256" key="6">
    <source>
        <dbReference type="ARBA" id="ARBA00022741"/>
    </source>
</evidence>
<dbReference type="PROSITE" id="PS51722">
    <property type="entry name" value="G_TR_2"/>
    <property type="match status" value="1"/>
</dbReference>
<dbReference type="NCBIfam" id="TIGR01393">
    <property type="entry name" value="lepA"/>
    <property type="match status" value="1"/>
</dbReference>
<dbReference type="EC" id="3.6.5.n1" evidence="16"/>
<dbReference type="FunFam" id="3.40.50.300:FF:000021">
    <property type="entry name" value="Lon protease homolog"/>
    <property type="match status" value="1"/>
</dbReference>
<feature type="domain" description="Tr-type G" evidence="19">
    <location>
        <begin position="578"/>
        <end position="760"/>
    </location>
</feature>
<dbReference type="InterPro" id="IPR003593">
    <property type="entry name" value="AAA+_ATPase"/>
</dbReference>
<keyword evidence="11 16" id="KW-0648">Protein biosynthesis</keyword>
<evidence type="ECO:0000259" key="19">
    <source>
        <dbReference type="PROSITE" id="PS51722"/>
    </source>
</evidence>
<dbReference type="InterPro" id="IPR008269">
    <property type="entry name" value="Lon_proteolytic"/>
</dbReference>
<keyword evidence="5 17" id="KW-0645">Protease</keyword>
<evidence type="ECO:0000256" key="14">
    <source>
        <dbReference type="ARBA" id="ARBA00023136"/>
    </source>
</evidence>
<protein>
    <recommendedName>
        <fullName evidence="16">Translation factor GUF1 homolog, mitochondrial</fullName>
        <ecNumber evidence="16">3.6.5.n1</ecNumber>
    </recommendedName>
    <alternativeName>
        <fullName evidence="16">Elongation factor 4 homolog</fullName>
        <shortName evidence="16">EF-4</shortName>
    </alternativeName>
    <alternativeName>
        <fullName evidence="16">GTPase GUF1 homolog</fullName>
    </alternativeName>
    <alternativeName>
        <fullName evidence="16">Ribosomal back-translocase</fullName>
    </alternativeName>
</protein>
<dbReference type="InterPro" id="IPR013842">
    <property type="entry name" value="LepA_CTD"/>
</dbReference>
<dbReference type="GO" id="GO:0006412">
    <property type="term" value="P:translation"/>
    <property type="evidence" value="ECO:0007669"/>
    <property type="project" value="UniProtKB-KW"/>
</dbReference>
<dbReference type="Pfam" id="PF17767">
    <property type="entry name" value="NAPRTase_N"/>
    <property type="match status" value="1"/>
</dbReference>
<dbReference type="Gene3D" id="3.30.70.2570">
    <property type="entry name" value="Elongation factor 4, C-terminal domain"/>
    <property type="match status" value="1"/>
</dbReference>
<dbReference type="GO" id="GO:0004252">
    <property type="term" value="F:serine-type endopeptidase activity"/>
    <property type="evidence" value="ECO:0007669"/>
    <property type="project" value="UniProtKB-UniRule"/>
</dbReference>
<dbReference type="GO" id="GO:0005524">
    <property type="term" value="F:ATP binding"/>
    <property type="evidence" value="ECO:0007669"/>
    <property type="project" value="UniProtKB-KW"/>
</dbReference>
<evidence type="ECO:0000256" key="3">
    <source>
        <dbReference type="ARBA" id="ARBA00010897"/>
    </source>
</evidence>
<keyword evidence="9 17" id="KW-0720">Serine protease</keyword>
<comment type="catalytic activity">
    <reaction evidence="16">
        <text>GTP + H2O = GDP + phosphate + H(+)</text>
        <dbReference type="Rhea" id="RHEA:19669"/>
        <dbReference type="ChEBI" id="CHEBI:15377"/>
        <dbReference type="ChEBI" id="CHEBI:15378"/>
        <dbReference type="ChEBI" id="CHEBI:37565"/>
        <dbReference type="ChEBI" id="CHEBI:43474"/>
        <dbReference type="ChEBI" id="CHEBI:58189"/>
        <dbReference type="EC" id="3.6.5.n1"/>
    </reaction>
</comment>
<dbReference type="FunFam" id="2.40.30.10:FF:000015">
    <property type="entry name" value="Translation factor GUF1, mitochondrial"/>
    <property type="match status" value="1"/>
</dbReference>
<comment type="similarity">
    <text evidence="17">Belongs to the peptidase S16 family.</text>
</comment>
<dbReference type="NCBIfam" id="TIGR00231">
    <property type="entry name" value="small_GTP"/>
    <property type="match status" value="1"/>
</dbReference>
<reference evidence="21 22" key="1">
    <citation type="journal article" date="2015" name="Sci. Rep.">
        <title>Genome of the facultative scuticociliatosis pathogen Pseudocohnilembus persalinus provides insight into its virulence through horizontal gene transfer.</title>
        <authorList>
            <person name="Xiong J."/>
            <person name="Wang G."/>
            <person name="Cheng J."/>
            <person name="Tian M."/>
            <person name="Pan X."/>
            <person name="Warren A."/>
            <person name="Jiang C."/>
            <person name="Yuan D."/>
            <person name="Miao W."/>
        </authorList>
    </citation>
    <scope>NUCLEOTIDE SEQUENCE [LARGE SCALE GENOMIC DNA]</scope>
    <source>
        <strain evidence="21">36N120E</strain>
    </source>
</reference>
<comment type="caution">
    <text evidence="21">The sequence shown here is derived from an EMBL/GenBank/DDBJ whole genome shotgun (WGS) entry which is preliminary data.</text>
</comment>
<evidence type="ECO:0000256" key="17">
    <source>
        <dbReference type="PROSITE-ProRule" id="PRU01122"/>
    </source>
</evidence>
<comment type="catalytic activity">
    <reaction evidence="15">
        <text>Hydrolysis of proteins in presence of ATP.</text>
        <dbReference type="EC" id="3.4.21.53"/>
    </reaction>
</comment>
<dbReference type="InterPro" id="IPR004815">
    <property type="entry name" value="Lon_bac/euk-typ"/>
</dbReference>
<comment type="similarity">
    <text evidence="16">Belongs to the GTP-binding elongation factor family. LepA subfamily.</text>
</comment>
<keyword evidence="7 16" id="KW-0999">Mitochondrion inner membrane</keyword>
<keyword evidence="12 16" id="KW-0496">Mitochondrion</keyword>
<dbReference type="SMART" id="SM00382">
    <property type="entry name" value="AAA"/>
    <property type="match status" value="1"/>
</dbReference>
<feature type="binding site" evidence="16">
    <location>
        <begin position="706"/>
        <end position="709"/>
    </location>
    <ligand>
        <name>GTP</name>
        <dbReference type="ChEBI" id="CHEBI:37565"/>
    </ligand>
</feature>
<dbReference type="GO" id="GO:0016887">
    <property type="term" value="F:ATP hydrolysis activity"/>
    <property type="evidence" value="ECO:0007669"/>
    <property type="project" value="InterPro"/>
</dbReference>
<evidence type="ECO:0000256" key="7">
    <source>
        <dbReference type="ARBA" id="ARBA00022792"/>
    </source>
</evidence>
<dbReference type="PANTHER" id="PTHR43512">
    <property type="entry name" value="TRANSLATION FACTOR GUF1-RELATED"/>
    <property type="match status" value="1"/>
</dbReference>
<dbReference type="GO" id="GO:0006508">
    <property type="term" value="P:proteolysis"/>
    <property type="evidence" value="ECO:0007669"/>
    <property type="project" value="UniProtKB-KW"/>
</dbReference>
<comment type="similarity">
    <text evidence="3">Belongs to the NAPRTase family.</text>
</comment>
<evidence type="ECO:0000259" key="20">
    <source>
        <dbReference type="PROSITE" id="PS51786"/>
    </source>
</evidence>
<evidence type="ECO:0000256" key="13">
    <source>
        <dbReference type="ARBA" id="ARBA00023134"/>
    </source>
</evidence>
<dbReference type="InterPro" id="IPR006297">
    <property type="entry name" value="EF-4"/>
</dbReference>
<comment type="pathway">
    <text evidence="1">Cofactor biosynthesis; NAD(+) biosynthesis.</text>
</comment>
<dbReference type="GO" id="GO:0005525">
    <property type="term" value="F:GTP binding"/>
    <property type="evidence" value="ECO:0007669"/>
    <property type="project" value="UniProtKB-UniRule"/>
</dbReference>
<dbReference type="Pfam" id="PF06421">
    <property type="entry name" value="LepA_C"/>
    <property type="match status" value="1"/>
</dbReference>
<dbReference type="GO" id="GO:0005743">
    <property type="term" value="C:mitochondrial inner membrane"/>
    <property type="evidence" value="ECO:0007669"/>
    <property type="project" value="UniProtKB-SubCell"/>
</dbReference>
<dbReference type="InterPro" id="IPR003959">
    <property type="entry name" value="ATPase_AAA_core"/>
</dbReference>
<sequence length="2242" mass="256113">MDNSVQQKQEQIDKNQISQNGVQDQVSFNLNNNSTIIQKKQKQKEKEINMNLEPSQHNNILTPLSTDFYQITMCYTYFIHNRHNKNSVFEAFFRKNPFKGEYGIFAGLREVLSYVKYFKFEKEHIQFLKDYMPNARPDFFEYLESLNGSMVNISAVKEGNIVFPDEPLIRIEGPLGMVQMLETTILNLLNFPSLVATNASRIKEEAKKQICLEFGLRRAQGPDGGLMATQYSYLGGIDGTSNILGGMKFGIPVSGTMAHSFITSYKSLDEVEEYEIGNIKIKETSLKYRKQLGLQDTNDGELASFIAYASAFPDNLMVLVDTYSVHQSGVPNFLCVAFALLEAGKSPNGVRLDSGDMATQSIECKRQYKEFGEKVGLDTSKLIVVASSDIDEALLRKFNNQHHQIDAFGIGTKLVTCSDQPALGMVYKLALLEGEPKNKIVQTEPAKSTLPGKKTIYRIWTEESEYPTTDVICNEEEEIIEGQSIKLINRKMPTERYQIIPTKVEKILVDFWKNGELINKLDNLQEARTYCIQQKNVFDPKILANVDPKPYKILLTEKYYRYFQSSQDKKNGKYFPIQNIRNFNIIAHIDHGKSTLADRLLEITGCIKHGEEDSQYLDKLKVEKERGITVKAQTASMYYNYEGTQYLLNLIDTPGHIDFHYEVSRSMRCCSGSLLLVDACQGIQAQTISNYELAYIQGLKIIPVVNKIDAPAAYPEEVKQAMCEQFEIPHVNEVEAVSAKTGLNCENLLQRIIMDLPPPKVNLDGNFKGFLIDSWFVKDLGVILLFHVIDGEIKKGDQIMSCHFKKRYDIFEVGILNPEMKPTSIIHGGQVGYAVTNMKTAKDARVGDTFHILNQEVEPEEGFQEAKPMVYTGVYPDDPEEYRKLEDCIYKLAITDPAVTIQKESSAALGNGFRCGFLGLLHMDVFKQRLDDEYQISAFLTTPNVPYRALMKKHAGGKLIEIENAAQAPAVPDVVEFQEPIVEATLMFPKEYIKEMQHLCFEKRGQQVEMKMIENKKYKVKFIFPLAEIITDFFDKLKSITQGYGSIDYEHKGYQAAPIKKLTISLMGDPVDALSFMVHEDRAQSFGKSICRKLREKIPSQLFQVSIQASVGSKVIAKEIIKAVGKNVTAKCYGGDYSRKKKLLERQKEAQNQQKLKEQEEQNSLEVDPLVYNYPLLLIPFEKPIFPNNILVTQVSKKFCQFIKDNDIQYVGAFTLKDGAQATNLIDLYENQDQKEKILDTNKIVTQRNNLNKQFLKIKGQVYKGNQKMKERIENNFYQTPYQASYNPDTAFQVNIQDTYYYQNGLKGIQNINDIYRDGTICAIKFEVYVEQGQKQLVAFLRGIKRIQAIQESNTFVYLSDRREVTKNDKKILQNQKNSIDSEKLDELDDQEDELQITSQDIYELEQEKKEQSQHQFLNNQDVLSQVVRNVNAVKQSVENKVTEHNQYHLVGNHEDQNIQKKQINFLKVLPIRSHSQNIQGDQKYQQMVLNMLNQFDQFRKRFPINVSNIADKMLAESAIDVICGFLSQSNFFSKEQVMKLFQTEFDYQKLNLCLQYFEMYKKELEQSKLLEQVNQAQITPENNYKQIYNFLRPHFESPAITAQADKFQEIKDSLTLPTKIEKIFDEELANFREMDEQHTDYDSSKQLLEIITSLPWGVTTEDNFNLQKAKKILDKHHYGMEEVKNRILEFIAVSKLKGNVKGRGILLLGPPGTGKTSVASSIAECLGRKFQRISMGGESDVAIIKGHRKTYLGSYPGKIVKAFQSAKSENPVILIDEIEKTGTGQKGNVQHALLEVLDPEQNNKFVDNFLEFEIDLSKVLFVCSANLLETMHPALLDRLDLIELSGYTSQEKKEIFKRHILPKAMEKTGIDKQKDLNVKITEDGIDKLIVEYAREPGMRNLERKTKKIFEKVALKLEAGTLKLDNQEEVDQYEEKLQKLKQEQQQQQENDHKNIENQQIQSKNKIQNLKKVVKQLEINKKNLKDYVGLPTFSSNKLYGANLPVGVIRGLAYNSYGGSMIFIESTVIQGQNQQQNQIDEKKIDENDQQSDVIEINNDSIDSVVQQDQNKNKNQKQGGHLQYTGQLGKVMKESVEIAYSNVKNYLYSLDEKQVPFPIVKNFYQENNIHIHFTDGATPKDGPSAGISVASALFSLAINRPIKKQIAMTGELSATGKVLKIGGVREKILAAKREDIHTVILPLQNKADFEQLRDEIKEGVTPLFANTLDDVFKILFFDSDNEQQK</sequence>
<dbReference type="InterPro" id="IPR020568">
    <property type="entry name" value="Ribosomal_Su5_D2-typ_SF"/>
</dbReference>
<dbReference type="InterPro" id="IPR035654">
    <property type="entry name" value="LepA_IV"/>
</dbReference>
<evidence type="ECO:0000256" key="1">
    <source>
        <dbReference type="ARBA" id="ARBA00004790"/>
    </source>
</evidence>
<keyword evidence="14 16" id="KW-0472">Membrane</keyword>
<dbReference type="GO" id="GO:0003924">
    <property type="term" value="F:GTPase activity"/>
    <property type="evidence" value="ECO:0007669"/>
    <property type="project" value="UniProtKB-UniRule"/>
</dbReference>
<dbReference type="Pfam" id="PF17956">
    <property type="entry name" value="NAPRTase_C"/>
    <property type="match status" value="1"/>
</dbReference>
<dbReference type="InterPro" id="IPR014721">
    <property type="entry name" value="Ribsml_uS5_D2-typ_fold_subgr"/>
</dbReference>
<evidence type="ECO:0000256" key="4">
    <source>
        <dbReference type="ARBA" id="ARBA00022642"/>
    </source>
</evidence>
<dbReference type="SUPFAM" id="SSF52540">
    <property type="entry name" value="P-loop containing nucleoside triphosphate hydrolases"/>
    <property type="match status" value="2"/>
</dbReference>
<dbReference type="SUPFAM" id="SSF51690">
    <property type="entry name" value="Nicotinate/Quinolinate PRTase C-terminal domain-like"/>
    <property type="match status" value="1"/>
</dbReference>
<dbReference type="InterPro" id="IPR041619">
    <property type="entry name" value="NAPRTase_C"/>
</dbReference>
<dbReference type="SUPFAM" id="SSF54675">
    <property type="entry name" value="Nicotinate/Quinolinate PRTase N-terminal domain-like"/>
    <property type="match status" value="1"/>
</dbReference>
<dbReference type="Pfam" id="PF05362">
    <property type="entry name" value="Lon_C"/>
    <property type="match status" value="2"/>
</dbReference>
<dbReference type="Gene3D" id="3.30.230.10">
    <property type="match status" value="1"/>
</dbReference>
<feature type="binding site" evidence="16">
    <location>
        <begin position="587"/>
        <end position="594"/>
    </location>
    <ligand>
        <name>GTP</name>
        <dbReference type="ChEBI" id="CHEBI:37565"/>
    </ligand>
</feature>
<dbReference type="CDD" id="cd19500">
    <property type="entry name" value="RecA-like_Lon"/>
    <property type="match status" value="1"/>
</dbReference>
<dbReference type="InParanoid" id="A0A0V0QH46"/>
<evidence type="ECO:0000256" key="11">
    <source>
        <dbReference type="ARBA" id="ARBA00022917"/>
    </source>
</evidence>
<proteinExistence type="inferred from homology"/>
<dbReference type="Proteomes" id="UP000054937">
    <property type="component" value="Unassembled WGS sequence"/>
</dbReference>
<dbReference type="CDD" id="cd01570">
    <property type="entry name" value="NAPRTase_A"/>
    <property type="match status" value="1"/>
</dbReference>
<dbReference type="Gene3D" id="3.20.140.10">
    <property type="entry name" value="nicotinate phosphoribosyltransferase"/>
    <property type="match status" value="1"/>
</dbReference>
<dbReference type="SUPFAM" id="SSF54980">
    <property type="entry name" value="EF-G C-terminal domain-like"/>
    <property type="match status" value="2"/>
</dbReference>
<dbReference type="NCBIfam" id="TIGR01513">
    <property type="entry name" value="NAPRTase_put"/>
    <property type="match status" value="1"/>
</dbReference>
<dbReference type="InterPro" id="IPR000640">
    <property type="entry name" value="EFG_V-like"/>
</dbReference>
<dbReference type="NCBIfam" id="TIGR00763">
    <property type="entry name" value="lon"/>
    <property type="match status" value="1"/>
</dbReference>
<feature type="active site" evidence="17">
    <location>
        <position position="2184"/>
    </location>
</feature>
<dbReference type="InterPro" id="IPR027417">
    <property type="entry name" value="P-loop_NTPase"/>
</dbReference>
<dbReference type="InterPro" id="IPR006405">
    <property type="entry name" value="Nic_PRibTrfase_pncB"/>
</dbReference>
<dbReference type="Pfam" id="PF22667">
    <property type="entry name" value="Lon_lid"/>
    <property type="match status" value="1"/>
</dbReference>
<dbReference type="CDD" id="cd01890">
    <property type="entry name" value="LepA"/>
    <property type="match status" value="1"/>
</dbReference>
<dbReference type="SUPFAM" id="SSF54211">
    <property type="entry name" value="Ribosomal protein S5 domain 2-like"/>
    <property type="match status" value="1"/>
</dbReference>
<feature type="active site" evidence="17">
    <location>
        <position position="2141"/>
    </location>
</feature>
<dbReference type="FunFam" id="3.30.70.870:FF:000004">
    <property type="entry name" value="Translation factor GUF1, mitochondrial"/>
    <property type="match status" value="1"/>
</dbReference>
<dbReference type="Pfam" id="PF04095">
    <property type="entry name" value="NAPRTase"/>
    <property type="match status" value="1"/>
</dbReference>